<feature type="coiled-coil region" evidence="1">
    <location>
        <begin position="42"/>
        <end position="140"/>
    </location>
</feature>
<evidence type="ECO:0008006" key="6">
    <source>
        <dbReference type="Google" id="ProtNLM"/>
    </source>
</evidence>
<feature type="compositionally biased region" description="Low complexity" evidence="2">
    <location>
        <begin position="247"/>
        <end position="258"/>
    </location>
</feature>
<name>A0ABR3ESG0_9AGAR</name>
<evidence type="ECO:0000313" key="5">
    <source>
        <dbReference type="Proteomes" id="UP001465976"/>
    </source>
</evidence>
<sequence length="475" mass="54566">MSGEPSHKTRLVENQVSRLRPALHDMIEDLERNMGNELVRQRMEHESEVRGLHARIEALQLQLDDANSKIVDMHQKVHDAEKKTSDMKRELEGAKTRWTGMVTNGWSETASERERYKRKLEKAEQELMLVKMQSKAARKMMKKATYILKDKDGDLPHFSSRSFEGSLREWKDFRQEATEETRPPQSLQFSAKWSYLAENVYRDEESETAVSSEDQHVPGSDEPSASATELPISPKGRGCDRDGENANTIPTTTRNRPTFPSLFPTSTIRRLLDRPRILRTRGSPAQAYTFDNSKMAPKTYTWVSLWFLITFPVIFWDVTYCFMRPRSFEGGDLHWYWSPYKLYQNIDLVYGVEAYKRGDGFANAQSLLNVVENLLNGLYLYTAHVTAWPPATLIGFTSASLTLAKTILYWAQEYYCNYCAVGHNDLKTLITLWVIPNGLWIVVPSLVVYRLGSDLVAQLNYADRAAKLAKLQKAK</sequence>
<accession>A0ABR3ESG0</accession>
<evidence type="ECO:0000256" key="3">
    <source>
        <dbReference type="SAM" id="Phobius"/>
    </source>
</evidence>
<evidence type="ECO:0000313" key="4">
    <source>
        <dbReference type="EMBL" id="KAL0565840.1"/>
    </source>
</evidence>
<dbReference type="EMBL" id="JBAHYK010002103">
    <property type="protein sequence ID" value="KAL0565840.1"/>
    <property type="molecule type" value="Genomic_DNA"/>
</dbReference>
<comment type="caution">
    <text evidence="4">The sequence shown here is derived from an EMBL/GenBank/DDBJ whole genome shotgun (WGS) entry which is preliminary data.</text>
</comment>
<evidence type="ECO:0000256" key="2">
    <source>
        <dbReference type="SAM" id="MobiDB-lite"/>
    </source>
</evidence>
<dbReference type="PANTHER" id="PTHR37919:SF2">
    <property type="entry name" value="EXPERA DOMAIN-CONTAINING PROTEIN"/>
    <property type="match status" value="1"/>
</dbReference>
<keyword evidence="5" id="KW-1185">Reference proteome</keyword>
<protein>
    <recommendedName>
        <fullName evidence="6">EXPERA domain-containing protein</fullName>
    </recommendedName>
</protein>
<organism evidence="4 5">
    <name type="scientific">Marasmius crinis-equi</name>
    <dbReference type="NCBI Taxonomy" id="585013"/>
    <lineage>
        <taxon>Eukaryota</taxon>
        <taxon>Fungi</taxon>
        <taxon>Dikarya</taxon>
        <taxon>Basidiomycota</taxon>
        <taxon>Agaricomycotina</taxon>
        <taxon>Agaricomycetes</taxon>
        <taxon>Agaricomycetidae</taxon>
        <taxon>Agaricales</taxon>
        <taxon>Marasmiineae</taxon>
        <taxon>Marasmiaceae</taxon>
        <taxon>Marasmius</taxon>
    </lineage>
</organism>
<reference evidence="4 5" key="1">
    <citation type="submission" date="2024-02" db="EMBL/GenBank/DDBJ databases">
        <title>A draft genome for the cacao thread blight pathogen Marasmius crinis-equi.</title>
        <authorList>
            <person name="Cohen S.P."/>
            <person name="Baruah I.K."/>
            <person name="Amoako-Attah I."/>
            <person name="Bukari Y."/>
            <person name="Meinhardt L.W."/>
            <person name="Bailey B.A."/>
        </authorList>
    </citation>
    <scope>NUCLEOTIDE SEQUENCE [LARGE SCALE GENOMIC DNA]</scope>
    <source>
        <strain evidence="4 5">GH-76</strain>
    </source>
</reference>
<dbReference type="Proteomes" id="UP001465976">
    <property type="component" value="Unassembled WGS sequence"/>
</dbReference>
<keyword evidence="3" id="KW-0472">Membrane</keyword>
<feature type="region of interest" description="Disordered" evidence="2">
    <location>
        <begin position="204"/>
        <end position="261"/>
    </location>
</feature>
<feature type="transmembrane region" description="Helical" evidence="3">
    <location>
        <begin position="300"/>
        <end position="323"/>
    </location>
</feature>
<gene>
    <name evidence="4" type="ORF">V5O48_016177</name>
</gene>
<dbReference type="PANTHER" id="PTHR37919">
    <property type="entry name" value="PROTEIN CBG05606"/>
    <property type="match status" value="1"/>
</dbReference>
<keyword evidence="1" id="KW-0175">Coiled coil</keyword>
<proteinExistence type="predicted"/>
<keyword evidence="3" id="KW-0812">Transmembrane</keyword>
<evidence type="ECO:0000256" key="1">
    <source>
        <dbReference type="SAM" id="Coils"/>
    </source>
</evidence>
<keyword evidence="3" id="KW-1133">Transmembrane helix</keyword>